<reference evidence="12" key="1">
    <citation type="journal article" date="2010" name="Genome Biol.">
        <title>Genome sequence of the necrotrophic plant pathogen Pythium ultimum reveals original pathogenicity mechanisms and effector repertoire.</title>
        <authorList>
            <person name="Levesque C.A."/>
            <person name="Brouwer H."/>
            <person name="Cano L."/>
            <person name="Hamilton J.P."/>
            <person name="Holt C."/>
            <person name="Huitema E."/>
            <person name="Raffaele S."/>
            <person name="Robideau G.P."/>
            <person name="Thines M."/>
            <person name="Win J."/>
            <person name="Zerillo M.M."/>
            <person name="Beakes G.W."/>
            <person name="Boore J.L."/>
            <person name="Busam D."/>
            <person name="Dumas B."/>
            <person name="Ferriera S."/>
            <person name="Fuerstenberg S.I."/>
            <person name="Gachon C.M."/>
            <person name="Gaulin E."/>
            <person name="Govers F."/>
            <person name="Grenville-Briggs L."/>
            <person name="Horner N."/>
            <person name="Hostetler J."/>
            <person name="Jiang R.H."/>
            <person name="Johnson J."/>
            <person name="Krajaejun T."/>
            <person name="Lin H."/>
            <person name="Meijer H.J."/>
            <person name="Moore B."/>
            <person name="Morris P."/>
            <person name="Phuntmart V."/>
            <person name="Puiu D."/>
            <person name="Shetty J."/>
            <person name="Stajich J.E."/>
            <person name="Tripathy S."/>
            <person name="Wawra S."/>
            <person name="van West P."/>
            <person name="Whitty B.R."/>
            <person name="Coutinho P.M."/>
            <person name="Henrissat B."/>
            <person name="Martin F."/>
            <person name="Thomas P.D."/>
            <person name="Tyler B.M."/>
            <person name="De Vries R.P."/>
            <person name="Kamoun S."/>
            <person name="Yandell M."/>
            <person name="Tisserat N."/>
            <person name="Buell C.R."/>
        </authorList>
    </citation>
    <scope>NUCLEOTIDE SEQUENCE</scope>
    <source>
        <strain evidence="12">DAOM:BR144</strain>
    </source>
</reference>
<feature type="compositionally biased region" description="Polar residues" evidence="8">
    <location>
        <begin position="1016"/>
        <end position="1032"/>
    </location>
</feature>
<reference evidence="11" key="3">
    <citation type="submission" date="2015-02" db="UniProtKB">
        <authorList>
            <consortium name="EnsemblProtists"/>
        </authorList>
    </citation>
    <scope>IDENTIFICATION</scope>
    <source>
        <strain evidence="11">DAOM BR144</strain>
    </source>
</reference>
<dbReference type="Pfam" id="PF15613">
    <property type="entry name" value="WSD"/>
    <property type="match status" value="1"/>
</dbReference>
<evidence type="ECO:0000313" key="11">
    <source>
        <dbReference type="EnsemblProtists" id="PYU1_T001860"/>
    </source>
</evidence>
<evidence type="ECO:0000313" key="12">
    <source>
        <dbReference type="Proteomes" id="UP000019132"/>
    </source>
</evidence>
<dbReference type="SMART" id="SM00571">
    <property type="entry name" value="DDT"/>
    <property type="match status" value="1"/>
</dbReference>
<dbReference type="AlphaFoldDB" id="K3WA69"/>
<keyword evidence="7" id="KW-0175">Coiled coil</keyword>
<feature type="compositionally biased region" description="Polar residues" evidence="8">
    <location>
        <begin position="799"/>
        <end position="817"/>
    </location>
</feature>
<dbReference type="CDD" id="cd15539">
    <property type="entry name" value="PHD1_AIRE"/>
    <property type="match status" value="1"/>
</dbReference>
<dbReference type="PROSITE" id="PS50016">
    <property type="entry name" value="ZF_PHD_2"/>
    <property type="match status" value="3"/>
</dbReference>
<dbReference type="Pfam" id="PF15612">
    <property type="entry name" value="WHIM1"/>
    <property type="match status" value="1"/>
</dbReference>
<feature type="region of interest" description="Disordered" evidence="8">
    <location>
        <begin position="387"/>
        <end position="428"/>
    </location>
</feature>
<evidence type="ECO:0000256" key="7">
    <source>
        <dbReference type="SAM" id="Coils"/>
    </source>
</evidence>
<dbReference type="CDD" id="cd15489">
    <property type="entry name" value="PHD_SF"/>
    <property type="match status" value="1"/>
</dbReference>
<dbReference type="InterPro" id="IPR011011">
    <property type="entry name" value="Znf_FYVE_PHD"/>
</dbReference>
<feature type="region of interest" description="Disordered" evidence="8">
    <location>
        <begin position="894"/>
        <end position="938"/>
    </location>
</feature>
<dbReference type="PROSITE" id="PS50827">
    <property type="entry name" value="DDT"/>
    <property type="match status" value="1"/>
</dbReference>
<feature type="coiled-coil region" evidence="7">
    <location>
        <begin position="22"/>
        <end position="59"/>
    </location>
</feature>
<dbReference type="InterPro" id="IPR019786">
    <property type="entry name" value="Zinc_finger_PHD-type_CS"/>
</dbReference>
<feature type="domain" description="PHD-type" evidence="9">
    <location>
        <begin position="1063"/>
        <end position="1108"/>
    </location>
</feature>
<dbReference type="PANTHER" id="PTHR24102">
    <property type="entry name" value="PHD FINGER PROTEIN"/>
    <property type="match status" value="1"/>
</dbReference>
<dbReference type="InterPro" id="IPR013083">
    <property type="entry name" value="Znf_RING/FYVE/PHD"/>
</dbReference>
<dbReference type="VEuPathDB" id="FungiDB:PYU1_G001858"/>
<evidence type="ECO:0000256" key="5">
    <source>
        <dbReference type="ARBA" id="ARBA00023242"/>
    </source>
</evidence>
<feature type="compositionally biased region" description="Acidic residues" evidence="8">
    <location>
        <begin position="827"/>
        <end position="842"/>
    </location>
</feature>
<feature type="coiled-coil region" evidence="7">
    <location>
        <begin position="90"/>
        <end position="138"/>
    </location>
</feature>
<accession>K3WA69</accession>
<dbReference type="SMART" id="SM00249">
    <property type="entry name" value="PHD"/>
    <property type="match status" value="3"/>
</dbReference>
<evidence type="ECO:0000256" key="4">
    <source>
        <dbReference type="ARBA" id="ARBA00022833"/>
    </source>
</evidence>
<feature type="domain" description="PHD-type" evidence="9">
    <location>
        <begin position="1107"/>
        <end position="1162"/>
    </location>
</feature>
<dbReference type="InterPro" id="IPR001965">
    <property type="entry name" value="Znf_PHD"/>
</dbReference>
<dbReference type="InterPro" id="IPR028942">
    <property type="entry name" value="WHIM1_dom"/>
</dbReference>
<evidence type="ECO:0000259" key="9">
    <source>
        <dbReference type="PROSITE" id="PS50016"/>
    </source>
</evidence>
<dbReference type="EnsemblProtists" id="PYU1_T001860">
    <property type="protein sequence ID" value="PYU1_T001860"/>
    <property type="gene ID" value="PYU1_G001858"/>
</dbReference>
<feature type="compositionally biased region" description="Acidic residues" evidence="8">
    <location>
        <begin position="398"/>
        <end position="407"/>
    </location>
</feature>
<dbReference type="InterPro" id="IPR019787">
    <property type="entry name" value="Znf_PHD-finger"/>
</dbReference>
<dbReference type="OMA" id="NICKDGG"/>
<dbReference type="Proteomes" id="UP000019132">
    <property type="component" value="Unassembled WGS sequence"/>
</dbReference>
<keyword evidence="12" id="KW-1185">Reference proteome</keyword>
<feature type="region of interest" description="Disordered" evidence="8">
    <location>
        <begin position="798"/>
        <end position="846"/>
    </location>
</feature>
<dbReference type="Pfam" id="PF02791">
    <property type="entry name" value="DDT"/>
    <property type="match status" value="1"/>
</dbReference>
<keyword evidence="2" id="KW-0479">Metal-binding</keyword>
<dbReference type="GO" id="GO:0008270">
    <property type="term" value="F:zinc ion binding"/>
    <property type="evidence" value="ECO:0007669"/>
    <property type="project" value="UniProtKB-KW"/>
</dbReference>
<dbReference type="eggNOG" id="KOG1473">
    <property type="taxonomic scope" value="Eukaryota"/>
</dbReference>
<feature type="compositionally biased region" description="Acidic residues" evidence="8">
    <location>
        <begin position="921"/>
        <end position="933"/>
    </location>
</feature>
<dbReference type="EMBL" id="GL376634">
    <property type="status" value="NOT_ANNOTATED_CDS"/>
    <property type="molecule type" value="Genomic_DNA"/>
</dbReference>
<feature type="domain" description="PHD-type" evidence="9">
    <location>
        <begin position="945"/>
        <end position="990"/>
    </location>
</feature>
<feature type="domain" description="DDT" evidence="10">
    <location>
        <begin position="169"/>
        <end position="229"/>
    </location>
</feature>
<name>K3WA69_GLOUD</name>
<dbReference type="InterPro" id="IPR028941">
    <property type="entry name" value="WHIM2_dom"/>
</dbReference>
<evidence type="ECO:0000256" key="3">
    <source>
        <dbReference type="ARBA" id="ARBA00022771"/>
    </source>
</evidence>
<evidence type="ECO:0000256" key="1">
    <source>
        <dbReference type="ARBA" id="ARBA00004123"/>
    </source>
</evidence>
<evidence type="ECO:0000259" key="10">
    <source>
        <dbReference type="PROSITE" id="PS50827"/>
    </source>
</evidence>
<dbReference type="Gene3D" id="3.30.40.10">
    <property type="entry name" value="Zinc/RING finger domain, C3HC4 (zinc finger)"/>
    <property type="match status" value="3"/>
</dbReference>
<dbReference type="eggNOG" id="KOG0383">
    <property type="taxonomic scope" value="Eukaryota"/>
</dbReference>
<comment type="subcellular location">
    <subcellularLocation>
        <location evidence="1">Nucleus</location>
    </subcellularLocation>
</comment>
<keyword evidence="4" id="KW-0862">Zinc</keyword>
<dbReference type="GO" id="GO:0005634">
    <property type="term" value="C:nucleus"/>
    <property type="evidence" value="ECO:0007669"/>
    <property type="project" value="UniProtKB-SubCell"/>
</dbReference>
<evidence type="ECO:0000256" key="8">
    <source>
        <dbReference type="SAM" id="MobiDB-lite"/>
    </source>
</evidence>
<reference evidence="12" key="2">
    <citation type="submission" date="2010-04" db="EMBL/GenBank/DDBJ databases">
        <authorList>
            <person name="Buell R."/>
            <person name="Hamilton J."/>
            <person name="Hostetler J."/>
        </authorList>
    </citation>
    <scope>NUCLEOTIDE SEQUENCE [LARGE SCALE GENOMIC DNA]</scope>
    <source>
        <strain evidence="12">DAOM:BR144</strain>
    </source>
</reference>
<feature type="compositionally biased region" description="Low complexity" evidence="8">
    <location>
        <begin position="1037"/>
        <end position="1056"/>
    </location>
</feature>
<organism evidence="11 12">
    <name type="scientific">Globisporangium ultimum (strain ATCC 200006 / CBS 805.95 / DAOM BR144)</name>
    <name type="common">Pythium ultimum</name>
    <dbReference type="NCBI Taxonomy" id="431595"/>
    <lineage>
        <taxon>Eukaryota</taxon>
        <taxon>Sar</taxon>
        <taxon>Stramenopiles</taxon>
        <taxon>Oomycota</taxon>
        <taxon>Peronosporomycetes</taxon>
        <taxon>Pythiales</taxon>
        <taxon>Pythiaceae</taxon>
        <taxon>Globisporangium</taxon>
    </lineage>
</organism>
<keyword evidence="5" id="KW-0539">Nucleus</keyword>
<dbReference type="STRING" id="431595.K3WA69"/>
<dbReference type="PANTHER" id="PTHR24102:SF28">
    <property type="entry name" value="PHD-TYPE DOMAIN-CONTAINING PROTEIN"/>
    <property type="match status" value="1"/>
</dbReference>
<dbReference type="SUPFAM" id="SSF57903">
    <property type="entry name" value="FYVE/PHD zinc finger"/>
    <property type="match status" value="3"/>
</dbReference>
<dbReference type="GO" id="GO:0000785">
    <property type="term" value="C:chromatin"/>
    <property type="evidence" value="ECO:0007669"/>
    <property type="project" value="UniProtKB-ARBA"/>
</dbReference>
<feature type="region of interest" description="Disordered" evidence="8">
    <location>
        <begin position="995"/>
        <end position="1057"/>
    </location>
</feature>
<keyword evidence="3 6" id="KW-0863">Zinc-finger</keyword>
<proteinExistence type="predicted"/>
<dbReference type="InterPro" id="IPR018501">
    <property type="entry name" value="DDT_dom"/>
</dbReference>
<dbReference type="InParanoid" id="K3WA69"/>
<sequence length="1165" mass="131633">MGEKAIPDTEWFCKMCSECLDRRRAKSEKKEKARLMREAEKLERDAKKLKLKHMKEEMLAKKSVEAIESKAKRVLEMQDRILSRKKIKYKDKEEEKLGKLAENLAQSVRDAKEKLDKLEKEDAALKKKEEALNKKKRGADDFALTDEKDSTMRSEKPIPAECNFDDVPPRHVGELLSVWDSIYSFSEILKLSSITVDQFSAALVHQEHTPLMSEIHMCLLELVLEDREDEDYMSDDEGAMDERERYRYEAQHAPLTVGVPALSMLNSLSWPSVLYNLIVAVPRYTTHAIESFRDAVTALYNTEYPKLTVGQKLSLLNFLVSKAFNTEKVRQMLGKHLGETIQASKEFNRAVLQDRKVALEDEKKLREKQKAELAGLVEKNKTSVKSWLKGDKKSGDTESADEQDEDGKSDTGGGTAGSASDSDSEDLAYSEDVLVKSEEELEKLQSQELISRHEYLSRKKDIEKKRERLRKKADEQLRKQRLQEQMERKRVAAKKGIQEGLMSKDEALLRTAIEKGKECNLPERIIVSATHVLEILEAEATRDEEANARKRKFNEMIRSSFVRTEPLGRDRNQYRYWILHGDQQRLYIEKPGTPDKLKLKYDSVNGADHTSVKPERNLQASNEPVWYCYSAEAEITALIDSLDTRSAREAQLKTALTDNFDLITSDMPMSKPGLLISDLLNEDSAHGKKRQRKEPGTANGAPVDFLAWRNSRKTWKKKPHTNVDVDSFREDLMEVESWLSKRLREHGSNWHDRADDGHVEWLKKVKTVDDVKGLIAPLLALENEVMSFQLKAQNLAAGGQSTNGQESSKANTSTSAGENGKAGDNDKSDDEDEDEDELDGDDGSILWPSTQCRNRWIDEVKKARTIATLSVALASLEHRLELFGLSEAAVVDQGVSTRRAKTEKEKRSRKERAAKKQQRTEEEDEEEEEEETETVVTRDSNDEWEEDCYICTEGGELLCCDGCPRVFHYTCAGLRRIPRGKIFCHVCDPSVKPVFPVPKTTGTRSTSSIDKRKDSTASNSDARTTSNGTASAESDRTTTAPADPSSTTPETPTPARTAEDQWDVDCSVCGLGGELLCCDGCPRAFHVACIDLEAIPDSEWFCNECNLQTCGVCKKNKIRLDSHVICGSEDGTKGCEGVFHLKCAKLSAVPEDDWYCKKCRSSMSK</sequence>
<dbReference type="PROSITE" id="PS01359">
    <property type="entry name" value="ZF_PHD_1"/>
    <property type="match status" value="1"/>
</dbReference>
<protein>
    <recommendedName>
        <fullName evidence="13">PHD-type domain-containing protein</fullName>
    </recommendedName>
</protein>
<evidence type="ECO:0008006" key="13">
    <source>
        <dbReference type="Google" id="ProtNLM"/>
    </source>
</evidence>
<evidence type="ECO:0000256" key="2">
    <source>
        <dbReference type="ARBA" id="ARBA00022723"/>
    </source>
</evidence>
<dbReference type="Pfam" id="PF00628">
    <property type="entry name" value="PHD"/>
    <property type="match status" value="1"/>
</dbReference>
<dbReference type="HOGENOM" id="CLU_007052_0_0_1"/>
<evidence type="ECO:0000256" key="6">
    <source>
        <dbReference type="PROSITE-ProRule" id="PRU00146"/>
    </source>
</evidence>